<reference evidence="1 2" key="1">
    <citation type="submission" date="2017-02" db="EMBL/GenBank/DDBJ databases">
        <title>The new phylogeny of genus Mycobacterium.</title>
        <authorList>
            <person name="Tortoli E."/>
            <person name="Trovato A."/>
            <person name="Cirillo D.M."/>
        </authorList>
    </citation>
    <scope>NUCLEOTIDE SEQUENCE [LARGE SCALE GENOMIC DNA]</scope>
    <source>
        <strain evidence="1 2">RW6</strain>
    </source>
</reference>
<dbReference type="STRING" id="1927124.BST13_25605"/>
<proteinExistence type="predicted"/>
<comment type="caution">
    <text evidence="1">The sequence shown here is derived from an EMBL/GenBank/DDBJ whole genome shotgun (WGS) entry which is preliminary data.</text>
</comment>
<protein>
    <submittedName>
        <fullName evidence="1">Uncharacterized protein</fullName>
    </submittedName>
</protein>
<dbReference type="OrthoDB" id="5298690at2"/>
<dbReference type="RefSeq" id="WP_083166868.1">
    <property type="nucleotide sequence ID" value="NZ_MVHF01000031.1"/>
</dbReference>
<gene>
    <name evidence="1" type="ORF">BST13_25605</name>
</gene>
<organism evidence="1 2">
    <name type="scientific">Mycobacterium aquaticum</name>
    <dbReference type="NCBI Taxonomy" id="1927124"/>
    <lineage>
        <taxon>Bacteria</taxon>
        <taxon>Bacillati</taxon>
        <taxon>Actinomycetota</taxon>
        <taxon>Actinomycetes</taxon>
        <taxon>Mycobacteriales</taxon>
        <taxon>Mycobacteriaceae</taxon>
        <taxon>Mycobacterium</taxon>
    </lineage>
</organism>
<accession>A0A1X0AN33</accession>
<dbReference type="EMBL" id="MVHF01000031">
    <property type="protein sequence ID" value="ORA31497.1"/>
    <property type="molecule type" value="Genomic_DNA"/>
</dbReference>
<evidence type="ECO:0000313" key="2">
    <source>
        <dbReference type="Proteomes" id="UP000192448"/>
    </source>
</evidence>
<evidence type="ECO:0000313" key="1">
    <source>
        <dbReference type="EMBL" id="ORA31497.1"/>
    </source>
</evidence>
<keyword evidence="2" id="KW-1185">Reference proteome</keyword>
<dbReference type="Proteomes" id="UP000192448">
    <property type="component" value="Unassembled WGS sequence"/>
</dbReference>
<dbReference type="AlphaFoldDB" id="A0A1X0AN33"/>
<name>A0A1X0AN33_9MYCO</name>
<sequence>MDTATVDSQYAALQQQAQQTSALLQALAGKLSTAAAAGDTNAREWALDLKEIALAIRDEESSTTQLLTAIHALVDSHVQAPVYQQPEPQYQQPQYPAQQAYQPQYAPQYQPQQGGALQHFLGGRFGQAIVNGAGFGIGDDIVNSIFDRL</sequence>